<feature type="non-terminal residue" evidence="7">
    <location>
        <position position="252"/>
    </location>
</feature>
<dbReference type="SUPFAM" id="SSF54928">
    <property type="entry name" value="RNA-binding domain, RBD"/>
    <property type="match status" value="1"/>
</dbReference>
<dbReference type="FunCoup" id="A3LSC1">
    <property type="interactions" value="871"/>
</dbReference>
<feature type="region of interest" description="Disordered" evidence="5">
    <location>
        <begin position="1"/>
        <end position="83"/>
    </location>
</feature>
<comment type="subcellular location">
    <subcellularLocation>
        <location evidence="1">Nucleus</location>
        <location evidence="1">Nucleolus</location>
    </subcellularLocation>
</comment>
<evidence type="ECO:0000256" key="1">
    <source>
        <dbReference type="ARBA" id="ARBA00004604"/>
    </source>
</evidence>
<protein>
    <recommendedName>
        <fullName evidence="6">RRM domain-containing protein</fullName>
    </recommendedName>
</protein>
<dbReference type="CDD" id="cd12307">
    <property type="entry name" value="RRM_NIFK_like"/>
    <property type="match status" value="1"/>
</dbReference>
<feature type="compositionally biased region" description="Acidic residues" evidence="5">
    <location>
        <begin position="27"/>
        <end position="76"/>
    </location>
</feature>
<evidence type="ECO:0000256" key="3">
    <source>
        <dbReference type="ARBA" id="ARBA00023242"/>
    </source>
</evidence>
<dbReference type="Proteomes" id="UP000002258">
    <property type="component" value="Chromosome 3"/>
</dbReference>
<dbReference type="EMBL" id="CP000497">
    <property type="protein sequence ID" value="ABN65543.1"/>
    <property type="molecule type" value="Genomic_DNA"/>
</dbReference>
<dbReference type="OMA" id="HGFHEKE"/>
<dbReference type="InterPro" id="IPR000504">
    <property type="entry name" value="RRM_dom"/>
</dbReference>
<dbReference type="PROSITE" id="PS50102">
    <property type="entry name" value="RRM"/>
    <property type="match status" value="1"/>
</dbReference>
<dbReference type="Pfam" id="PF00076">
    <property type="entry name" value="RRM_1"/>
    <property type="match status" value="1"/>
</dbReference>
<keyword evidence="8" id="KW-1185">Reference proteome</keyword>
<evidence type="ECO:0000313" key="8">
    <source>
        <dbReference type="Proteomes" id="UP000002258"/>
    </source>
</evidence>
<dbReference type="KEGG" id="pic:PICST_27034"/>
<organism evidence="7 8">
    <name type="scientific">Scheffersomyces stipitis (strain ATCC 58785 / CBS 6054 / NBRC 10063 / NRRL Y-11545)</name>
    <name type="common">Yeast</name>
    <name type="synonym">Pichia stipitis</name>
    <dbReference type="NCBI Taxonomy" id="322104"/>
    <lineage>
        <taxon>Eukaryota</taxon>
        <taxon>Fungi</taxon>
        <taxon>Dikarya</taxon>
        <taxon>Ascomycota</taxon>
        <taxon>Saccharomycotina</taxon>
        <taxon>Pichiomycetes</taxon>
        <taxon>Debaryomycetaceae</taxon>
        <taxon>Scheffersomyces</taxon>
    </lineage>
</organism>
<dbReference type="AlphaFoldDB" id="A3LSC1"/>
<dbReference type="RefSeq" id="XP_001383572.1">
    <property type="nucleotide sequence ID" value="XM_001383535.2"/>
</dbReference>
<dbReference type="InParanoid" id="A3LSC1"/>
<evidence type="ECO:0000259" key="6">
    <source>
        <dbReference type="PROSITE" id="PS50102"/>
    </source>
</evidence>
<dbReference type="Gene3D" id="3.30.70.330">
    <property type="match status" value="1"/>
</dbReference>
<dbReference type="GeneID" id="4837846"/>
<accession>A3LSC1</accession>
<reference evidence="7 8" key="1">
    <citation type="journal article" date="2007" name="Nat. Biotechnol.">
        <title>Genome sequence of the lignocellulose-bioconverting and xylose-fermenting yeast Pichia stipitis.</title>
        <authorList>
            <person name="Jeffries T.W."/>
            <person name="Grigoriev I.V."/>
            <person name="Grimwood J."/>
            <person name="Laplaza J.M."/>
            <person name="Aerts A."/>
            <person name="Salamov A."/>
            <person name="Schmutz J."/>
            <person name="Lindquist E."/>
            <person name="Dehal P."/>
            <person name="Shapiro H."/>
            <person name="Jin Y.S."/>
            <person name="Passoth V."/>
            <person name="Richardson P.M."/>
        </authorList>
    </citation>
    <scope>NUCLEOTIDE SEQUENCE [LARGE SCALE GENOMIC DNA]</scope>
    <source>
        <strain evidence="8">ATCC 58785 / CBS 6054 / NBRC 10063 / NRRL Y-11545</strain>
    </source>
</reference>
<name>A3LSC1_PICST</name>
<evidence type="ECO:0000256" key="5">
    <source>
        <dbReference type="SAM" id="MobiDB-lite"/>
    </source>
</evidence>
<evidence type="ECO:0000256" key="2">
    <source>
        <dbReference type="ARBA" id="ARBA00022884"/>
    </source>
</evidence>
<dbReference type="GO" id="GO:0003723">
    <property type="term" value="F:RNA binding"/>
    <property type="evidence" value="ECO:0007669"/>
    <property type="project" value="UniProtKB-UniRule"/>
</dbReference>
<dbReference type="PANTHER" id="PTHR46754">
    <property type="entry name" value="MKI67 FHA DOMAIN-INTERACTING NUCLEOLAR PHOSPHOPROTEIN"/>
    <property type="match status" value="1"/>
</dbReference>
<evidence type="ECO:0000313" key="7">
    <source>
        <dbReference type="EMBL" id="ABN65543.1"/>
    </source>
</evidence>
<keyword evidence="2 4" id="KW-0694">RNA-binding</keyword>
<dbReference type="eggNOG" id="KOG4208">
    <property type="taxonomic scope" value="Eukaryota"/>
</dbReference>
<sequence length="252" mass="29284">KKDNTVQKNAEKSVEQIEADLQLPQSSDEEVEEQNDEDEEDQDVSELSDESDDEDEDLRGLSSEEEDDDEEEEEAEKDIKSKIKRDGHLVNKTVISSEARASKKSKKRGIIYLGRLPQGFQEPEMKKYFSQFGSIINLKLSRNKKTGKSKHYGFIEFENFEIAKIAAESMNNYLIFGHLLRCEVVETANEDLFKNTEKNFKVIPWKKISKHKNDKPKSKEQWGKLVEKYENQKLKKQTELKEKGIDFDLNSL</sequence>
<feature type="compositionally biased region" description="Basic and acidic residues" evidence="5">
    <location>
        <begin position="1"/>
        <end position="15"/>
    </location>
</feature>
<dbReference type="InterPro" id="IPR035979">
    <property type="entry name" value="RBD_domain_sf"/>
</dbReference>
<dbReference type="SMART" id="SM00360">
    <property type="entry name" value="RRM"/>
    <property type="match status" value="1"/>
</dbReference>
<proteinExistence type="predicted"/>
<gene>
    <name evidence="7" type="ORF">PICST_27034</name>
</gene>
<feature type="non-terminal residue" evidence="7">
    <location>
        <position position="1"/>
    </location>
</feature>
<evidence type="ECO:0000256" key="4">
    <source>
        <dbReference type="PROSITE-ProRule" id="PRU00176"/>
    </source>
</evidence>
<dbReference type="InterPro" id="IPR012677">
    <property type="entry name" value="Nucleotide-bd_a/b_plait_sf"/>
</dbReference>
<dbReference type="HOGENOM" id="CLU_025741_0_1_1"/>
<dbReference type="OrthoDB" id="21467at2759"/>
<dbReference type="GO" id="GO:0005730">
    <property type="term" value="C:nucleolus"/>
    <property type="evidence" value="ECO:0007669"/>
    <property type="project" value="UniProtKB-SubCell"/>
</dbReference>
<dbReference type="STRING" id="322104.A3LSC1"/>
<keyword evidence="3" id="KW-0539">Nucleus</keyword>
<feature type="domain" description="RRM" evidence="6">
    <location>
        <begin position="109"/>
        <end position="187"/>
    </location>
</feature>